<evidence type="ECO:0000256" key="3">
    <source>
        <dbReference type="ARBA" id="ARBA00020352"/>
    </source>
</evidence>
<dbReference type="Proteomes" id="UP000572953">
    <property type="component" value="Unassembled WGS sequence"/>
</dbReference>
<dbReference type="GO" id="GO:0046872">
    <property type="term" value="F:metal ion binding"/>
    <property type="evidence" value="ECO:0007669"/>
    <property type="project" value="UniProtKB-KW"/>
</dbReference>
<gene>
    <name evidence="20 23" type="primary">dnaQ</name>
    <name evidence="23" type="ORF">EBV78_02090</name>
    <name evidence="22" type="ORF">EBX29_02070</name>
</gene>
<dbReference type="PANTHER" id="PTHR30231">
    <property type="entry name" value="DNA POLYMERASE III SUBUNIT EPSILON"/>
    <property type="match status" value="1"/>
</dbReference>
<dbReference type="Proteomes" id="UP000699985">
    <property type="component" value="Unassembled WGS sequence"/>
</dbReference>
<feature type="binding site" evidence="19">
    <location>
        <position position="9"/>
    </location>
    <ligand>
        <name>a divalent metal cation</name>
        <dbReference type="ChEBI" id="CHEBI:60240"/>
        <label>1</label>
        <note>catalytic</note>
    </ligand>
</feature>
<evidence type="ECO:0000256" key="17">
    <source>
        <dbReference type="PIRSR" id="PIRSR606309-1"/>
    </source>
</evidence>
<dbReference type="PANTHER" id="PTHR30231:SF41">
    <property type="entry name" value="DNA POLYMERASE III SUBUNIT EPSILON"/>
    <property type="match status" value="1"/>
</dbReference>
<evidence type="ECO:0000256" key="7">
    <source>
        <dbReference type="ARBA" id="ARBA00022722"/>
    </source>
</evidence>
<dbReference type="NCBIfam" id="TIGR00573">
    <property type="entry name" value="dnaq"/>
    <property type="match status" value="1"/>
</dbReference>
<comment type="function">
    <text evidence="14 20">DNA polymerase III is a complex, multichain enzyme responsible for most of the replicative synthesis in bacteria. The epsilon subunit contain the editing function and is a proofreading 3'-5' exonuclease.</text>
</comment>
<feature type="domain" description="Exonuclease" evidence="21">
    <location>
        <begin position="2"/>
        <end position="171"/>
    </location>
</feature>
<evidence type="ECO:0000256" key="13">
    <source>
        <dbReference type="ARBA" id="ARBA00023211"/>
    </source>
</evidence>
<evidence type="ECO:0000256" key="8">
    <source>
        <dbReference type="ARBA" id="ARBA00022723"/>
    </source>
</evidence>
<comment type="subunit">
    <text evidence="15 20">DNA polymerase III contains a core (composed of alpha, epsilon and theta chains) that associates with a tau subunit. This core dimerizes to form the POLIII' complex. PolIII' associates with the gamma complex (composed of gamma, delta, delta', psi and chi chains) and with the beta chain to form the complete DNA polymerase III complex.</text>
</comment>
<comment type="cofactor">
    <cofactor evidence="19">
        <name>Mg(2+)</name>
        <dbReference type="ChEBI" id="CHEBI:18420"/>
    </cofactor>
    <cofactor evidence="19">
        <name>Mn(2+)</name>
        <dbReference type="ChEBI" id="CHEBI:29035"/>
    </cofactor>
    <text evidence="19">Binds 2 divalent metal cations. Magnesium or manganese.</text>
</comment>
<dbReference type="CDD" id="cd06131">
    <property type="entry name" value="DNA_pol_III_epsilon_Ecoli_like"/>
    <property type="match status" value="1"/>
</dbReference>
<dbReference type="InterPro" id="IPR006309">
    <property type="entry name" value="DnaQ_proteo"/>
</dbReference>
<comment type="catalytic activity">
    <reaction evidence="16 20">
        <text>DNA(n) + a 2'-deoxyribonucleoside 5'-triphosphate = DNA(n+1) + diphosphate</text>
        <dbReference type="Rhea" id="RHEA:22508"/>
        <dbReference type="Rhea" id="RHEA-COMP:17339"/>
        <dbReference type="Rhea" id="RHEA-COMP:17340"/>
        <dbReference type="ChEBI" id="CHEBI:33019"/>
        <dbReference type="ChEBI" id="CHEBI:61560"/>
        <dbReference type="ChEBI" id="CHEBI:173112"/>
        <dbReference type="EC" id="2.7.7.7"/>
    </reaction>
</comment>
<organism evidence="23 24">
    <name type="scientific">Candidatus Fonsibacter lacus</name>
    <dbReference type="NCBI Taxonomy" id="2576439"/>
    <lineage>
        <taxon>Bacteria</taxon>
        <taxon>Pseudomonadati</taxon>
        <taxon>Pseudomonadota</taxon>
        <taxon>Alphaproteobacteria</taxon>
        <taxon>Candidatus Pelagibacterales</taxon>
        <taxon>Candidatus Pelagibacterales incertae sedis</taxon>
        <taxon>Candidatus Fonsibacter</taxon>
    </lineage>
</organism>
<evidence type="ECO:0000313" key="22">
    <source>
        <dbReference type="EMBL" id="NCU50546.1"/>
    </source>
</evidence>
<keyword evidence="11 19" id="KW-0460">Magnesium</keyword>
<proteinExistence type="predicted"/>
<keyword evidence="5 20" id="KW-0548">Nucleotidyltransferase</keyword>
<reference evidence="23 24" key="1">
    <citation type="submission" date="2018-10" db="EMBL/GenBank/DDBJ databases">
        <title>Iterative Subtractive Binning of Freshwater Chronoseries Metagenomes Recovers Nearly Complete Genomes from over Four Hundred Novel Species.</title>
        <authorList>
            <person name="Rodriguez-R L.M."/>
            <person name="Tsementzi D."/>
            <person name="Luo C."/>
            <person name="Konstantinidis K.T."/>
        </authorList>
    </citation>
    <scope>NUCLEOTIDE SEQUENCE [LARGE SCALE GENOMIC DNA]</scope>
    <source>
        <strain evidence="23">WB7_2B_003</strain>
        <strain evidence="22">WB8_1A_003</strain>
    </source>
</reference>
<dbReference type="GO" id="GO:0003887">
    <property type="term" value="F:DNA-directed DNA polymerase activity"/>
    <property type="evidence" value="ECO:0007669"/>
    <property type="project" value="UniProtKB-KW"/>
</dbReference>
<evidence type="ECO:0000256" key="11">
    <source>
        <dbReference type="ARBA" id="ARBA00022842"/>
    </source>
</evidence>
<dbReference type="InterPro" id="IPR013520">
    <property type="entry name" value="Ribonucl_H"/>
</dbReference>
<keyword evidence="13 19" id="KW-0464">Manganese</keyword>
<evidence type="ECO:0000256" key="15">
    <source>
        <dbReference type="ARBA" id="ARBA00026073"/>
    </source>
</evidence>
<evidence type="ECO:0000256" key="2">
    <source>
        <dbReference type="ARBA" id="ARBA00012417"/>
    </source>
</evidence>
<evidence type="ECO:0000256" key="20">
    <source>
        <dbReference type="RuleBase" id="RU364087"/>
    </source>
</evidence>
<dbReference type="GO" id="GO:0045004">
    <property type="term" value="P:DNA replication proofreading"/>
    <property type="evidence" value="ECO:0007669"/>
    <property type="project" value="TreeGrafter"/>
</dbReference>
<feature type="binding site" evidence="18">
    <location>
        <position position="154"/>
    </location>
    <ligand>
        <name>substrate</name>
    </ligand>
</feature>
<dbReference type="Pfam" id="PF00929">
    <property type="entry name" value="RNase_T"/>
    <property type="match status" value="1"/>
</dbReference>
<dbReference type="NCBIfam" id="NF004316">
    <property type="entry name" value="PRK05711.1"/>
    <property type="match status" value="1"/>
</dbReference>
<dbReference type="FunFam" id="3.30.420.10:FF:000012">
    <property type="entry name" value="DNA polymerase III subunit epsilon"/>
    <property type="match status" value="1"/>
</dbReference>
<evidence type="ECO:0000313" key="24">
    <source>
        <dbReference type="Proteomes" id="UP000572953"/>
    </source>
</evidence>
<keyword evidence="9 20" id="KW-0378">Hydrolase</keyword>
<comment type="cofactor">
    <cofactor evidence="1 20">
        <name>Mn(2+)</name>
        <dbReference type="ChEBI" id="CHEBI:29035"/>
    </cofactor>
</comment>
<keyword evidence="8 19" id="KW-0479">Metal-binding</keyword>
<dbReference type="GO" id="GO:0005829">
    <property type="term" value="C:cytosol"/>
    <property type="evidence" value="ECO:0007669"/>
    <property type="project" value="TreeGrafter"/>
</dbReference>
<dbReference type="GO" id="GO:0008408">
    <property type="term" value="F:3'-5' exonuclease activity"/>
    <property type="evidence" value="ECO:0007669"/>
    <property type="project" value="TreeGrafter"/>
</dbReference>
<evidence type="ECO:0000256" key="19">
    <source>
        <dbReference type="PIRSR" id="PIRSR606309-3"/>
    </source>
</evidence>
<dbReference type="InterPro" id="IPR006054">
    <property type="entry name" value="DnaQ"/>
</dbReference>
<dbReference type="SUPFAM" id="SSF53098">
    <property type="entry name" value="Ribonuclease H-like"/>
    <property type="match status" value="1"/>
</dbReference>
<evidence type="ECO:0000256" key="14">
    <source>
        <dbReference type="ARBA" id="ARBA00025483"/>
    </source>
</evidence>
<evidence type="ECO:0000256" key="16">
    <source>
        <dbReference type="ARBA" id="ARBA00049244"/>
    </source>
</evidence>
<name>A0A845S7G2_9PROT</name>
<evidence type="ECO:0000256" key="9">
    <source>
        <dbReference type="ARBA" id="ARBA00022801"/>
    </source>
</evidence>
<feature type="binding site" evidence="19">
    <location>
        <position position="154"/>
    </location>
    <ligand>
        <name>a divalent metal cation</name>
        <dbReference type="ChEBI" id="CHEBI:60240"/>
        <label>1</label>
        <note>catalytic</note>
    </ligand>
</feature>
<feature type="binding site" evidence="18">
    <location>
        <position position="9"/>
    </location>
    <ligand>
        <name>substrate</name>
    </ligand>
</feature>
<dbReference type="GO" id="GO:0003677">
    <property type="term" value="F:DNA binding"/>
    <property type="evidence" value="ECO:0007669"/>
    <property type="project" value="InterPro"/>
</dbReference>
<comment type="caution">
    <text evidence="23">The sequence shown here is derived from an EMBL/GenBank/DDBJ whole genome shotgun (WGS) entry which is preliminary data.</text>
</comment>
<keyword evidence="12 20" id="KW-0239">DNA-directed DNA polymerase</keyword>
<dbReference type="EMBL" id="RGMI01000075">
    <property type="protein sequence ID" value="NCU50546.1"/>
    <property type="molecule type" value="Genomic_DNA"/>
</dbReference>
<sequence>MIEVILDTETTGLSADKDRIVEIACVELNNHIPTKNVFHTFLNPEIKVSADAFSVHGYSDEFLSNKPKFKDVVKDFLNFIKDKKLIIHNADFDLGFLNNELKRLNIKPLLKSDILDTLQIARSKFPGVGNSLDALCKRFKISIEAREKHSALLDCHLLSKVYIELIDKKELTLDLMSNDKISNEKMKLSNENREGIVVKVSLEQVEEYKKFLKKNVSNAFALD</sequence>
<feature type="active site" description="Proton acceptor" evidence="17">
    <location>
        <position position="149"/>
    </location>
</feature>
<dbReference type="InterPro" id="IPR036397">
    <property type="entry name" value="RNaseH_sf"/>
</dbReference>
<dbReference type="EC" id="2.7.7.7" evidence="2 20"/>
<keyword evidence="4 20" id="KW-0808">Transferase</keyword>
<feature type="binding site" evidence="19">
    <location>
        <position position="7"/>
    </location>
    <ligand>
        <name>a divalent metal cation</name>
        <dbReference type="ChEBI" id="CHEBI:60240"/>
        <label>1</label>
        <note>catalytic</note>
    </ligand>
</feature>
<dbReference type="NCBIfam" id="TIGR01406">
    <property type="entry name" value="dnaQ_proteo"/>
    <property type="match status" value="1"/>
</dbReference>
<evidence type="ECO:0000256" key="10">
    <source>
        <dbReference type="ARBA" id="ARBA00022839"/>
    </source>
</evidence>
<dbReference type="SMART" id="SM00479">
    <property type="entry name" value="EXOIII"/>
    <property type="match status" value="1"/>
</dbReference>
<dbReference type="AlphaFoldDB" id="A0A845S7G2"/>
<dbReference type="Gene3D" id="3.30.420.10">
    <property type="entry name" value="Ribonuclease H-like superfamily/Ribonuclease H"/>
    <property type="match status" value="1"/>
</dbReference>
<evidence type="ECO:0000256" key="4">
    <source>
        <dbReference type="ARBA" id="ARBA00022679"/>
    </source>
</evidence>
<feature type="binding site" evidence="18">
    <location>
        <position position="7"/>
    </location>
    <ligand>
        <name>substrate</name>
    </ligand>
</feature>
<evidence type="ECO:0000256" key="1">
    <source>
        <dbReference type="ARBA" id="ARBA00001936"/>
    </source>
</evidence>
<dbReference type="EMBL" id="RGGN01000053">
    <property type="protein sequence ID" value="NCU62869.1"/>
    <property type="molecule type" value="Genomic_DNA"/>
</dbReference>
<keyword evidence="7 20" id="KW-0540">Nuclease</keyword>
<dbReference type="InterPro" id="IPR012337">
    <property type="entry name" value="RNaseH-like_sf"/>
</dbReference>
<feature type="binding site" evidence="18">
    <location>
        <position position="56"/>
    </location>
    <ligand>
        <name>substrate</name>
    </ligand>
</feature>
<evidence type="ECO:0000313" key="23">
    <source>
        <dbReference type="EMBL" id="NCU62869.1"/>
    </source>
</evidence>
<evidence type="ECO:0000256" key="18">
    <source>
        <dbReference type="PIRSR" id="PIRSR606309-2"/>
    </source>
</evidence>
<evidence type="ECO:0000256" key="12">
    <source>
        <dbReference type="ARBA" id="ARBA00022932"/>
    </source>
</evidence>
<evidence type="ECO:0000256" key="5">
    <source>
        <dbReference type="ARBA" id="ARBA00022695"/>
    </source>
</evidence>
<keyword evidence="6 20" id="KW-0235">DNA replication</keyword>
<accession>A0A845S7G2</accession>
<keyword evidence="10 20" id="KW-0269">Exonuclease</keyword>
<evidence type="ECO:0000259" key="21">
    <source>
        <dbReference type="SMART" id="SM00479"/>
    </source>
</evidence>
<evidence type="ECO:0000256" key="6">
    <source>
        <dbReference type="ARBA" id="ARBA00022705"/>
    </source>
</evidence>
<protein>
    <recommendedName>
        <fullName evidence="3 20">DNA polymerase III subunit epsilon</fullName>
        <ecNumber evidence="2 20">2.7.7.7</ecNumber>
    </recommendedName>
</protein>